<proteinExistence type="predicted"/>
<evidence type="ECO:0000313" key="2">
    <source>
        <dbReference type="Proteomes" id="UP000604825"/>
    </source>
</evidence>
<comment type="caution">
    <text evidence="1">The sequence shown here is derived from an EMBL/GenBank/DDBJ whole genome shotgun (WGS) entry which is preliminary data.</text>
</comment>
<keyword evidence="2" id="KW-1185">Reference proteome</keyword>
<reference evidence="1" key="1">
    <citation type="submission" date="2020-10" db="EMBL/GenBank/DDBJ databases">
        <authorList>
            <person name="Han B."/>
            <person name="Lu T."/>
            <person name="Zhao Q."/>
            <person name="Huang X."/>
            <person name="Zhao Y."/>
        </authorList>
    </citation>
    <scope>NUCLEOTIDE SEQUENCE</scope>
</reference>
<dbReference type="GO" id="GO:0004190">
    <property type="term" value="F:aspartic-type endopeptidase activity"/>
    <property type="evidence" value="ECO:0007669"/>
    <property type="project" value="InterPro"/>
</dbReference>
<dbReference type="EMBL" id="CAJGYO010000005">
    <property type="protein sequence ID" value="CAD6230095.1"/>
    <property type="molecule type" value="Genomic_DNA"/>
</dbReference>
<dbReference type="Proteomes" id="UP000604825">
    <property type="component" value="Unassembled WGS sequence"/>
</dbReference>
<organism evidence="1 2">
    <name type="scientific">Miscanthus lutarioriparius</name>
    <dbReference type="NCBI Taxonomy" id="422564"/>
    <lineage>
        <taxon>Eukaryota</taxon>
        <taxon>Viridiplantae</taxon>
        <taxon>Streptophyta</taxon>
        <taxon>Embryophyta</taxon>
        <taxon>Tracheophyta</taxon>
        <taxon>Spermatophyta</taxon>
        <taxon>Magnoliopsida</taxon>
        <taxon>Liliopsida</taxon>
        <taxon>Poales</taxon>
        <taxon>Poaceae</taxon>
        <taxon>PACMAD clade</taxon>
        <taxon>Panicoideae</taxon>
        <taxon>Andropogonodae</taxon>
        <taxon>Andropogoneae</taxon>
        <taxon>Saccharinae</taxon>
        <taxon>Miscanthus</taxon>
    </lineage>
</organism>
<accession>A0A811NUR2</accession>
<gene>
    <name evidence="1" type="ORF">NCGR_LOCUS20494</name>
</gene>
<protein>
    <submittedName>
        <fullName evidence="1">Uncharacterized protein</fullName>
    </submittedName>
</protein>
<evidence type="ECO:0000313" key="1">
    <source>
        <dbReference type="EMBL" id="CAD6230095.1"/>
    </source>
</evidence>
<dbReference type="GO" id="GO:0006508">
    <property type="term" value="P:proteolysis"/>
    <property type="evidence" value="ECO:0007669"/>
    <property type="project" value="InterPro"/>
</dbReference>
<dbReference type="PROSITE" id="PS00141">
    <property type="entry name" value="ASP_PROTEASE"/>
    <property type="match status" value="1"/>
</dbReference>
<dbReference type="AlphaFoldDB" id="A0A811NUR2"/>
<name>A0A811NUR2_9POAL</name>
<sequence>MDPHLKLILDELQQSKLEFARRFDSHEERWERRFADLERDRTTRAAAVDARFDKLESAYTAPPSEDVVRRLDALESDVAARLTNLELVRASDPVNDEREARVAALEAATNDISSWRPEVEGVVDDLRLKVQKVSMHYDRAEFDSSSHSPGLLIGPTSTVARLPPVVGHGSAPLPRDIGSGSFAVPIQFPANAYNKAVDPVFYVTRFVDGLRPEIRSVIIVQRPQSLDAACTLALLQEEAGVGGTKDSSRSSSVPAYKPNLKNAMPLPLLPAATKTQAVVAAPAQSDAESKLSALKAYRRAMGLCFKCGLKWSKDHKCSQEVLHAVQDIWESLSAIGAPLPGEDVSTAPEQLFLAISSAVTSGAPAYSTIQFVDTLGGIPVTILLDSGSTSSFVSESLVMQLSSQPNANSLEA</sequence>
<dbReference type="InterPro" id="IPR001969">
    <property type="entry name" value="Aspartic_peptidase_AS"/>
</dbReference>